<dbReference type="RefSeq" id="XP_011199591.1">
    <property type="nucleotide sequence ID" value="XM_011201289.3"/>
</dbReference>
<dbReference type="InterPro" id="IPR018499">
    <property type="entry name" value="Tetraspanin/Peripherin"/>
</dbReference>
<dbReference type="EMBL" id="GAKP01000331">
    <property type="protein sequence ID" value="JAC58621.1"/>
    <property type="molecule type" value="Transcribed_RNA"/>
</dbReference>
<evidence type="ECO:0000256" key="6">
    <source>
        <dbReference type="PIRSR" id="PIRSR002419-1"/>
    </source>
</evidence>
<keyword evidence="5 7" id="KW-0472">Membrane</keyword>
<feature type="transmembrane region" description="Helical" evidence="7">
    <location>
        <begin position="21"/>
        <end position="42"/>
    </location>
</feature>
<evidence type="ECO:0000256" key="2">
    <source>
        <dbReference type="ARBA" id="ARBA00006840"/>
    </source>
</evidence>
<dbReference type="PANTHER" id="PTHR19282">
    <property type="entry name" value="TETRASPANIN"/>
    <property type="match status" value="1"/>
</dbReference>
<dbReference type="Pfam" id="PF00335">
    <property type="entry name" value="Tetraspanin"/>
    <property type="match status" value="1"/>
</dbReference>
<evidence type="ECO:0000313" key="8">
    <source>
        <dbReference type="EMBL" id="JAC58621.1"/>
    </source>
</evidence>
<comment type="similarity">
    <text evidence="2 7">Belongs to the tetraspanin (TM4SF) family.</text>
</comment>
<keyword evidence="9" id="KW-1185">Reference proteome</keyword>
<proteinExistence type="inferred from homology"/>
<dbReference type="OMA" id="YEFYIGI"/>
<dbReference type="InterPro" id="IPR000301">
    <property type="entry name" value="Tetraspanin_animals"/>
</dbReference>
<reference evidence="10" key="3">
    <citation type="submission" date="2025-04" db="UniProtKB">
        <authorList>
            <consortium name="RefSeq"/>
        </authorList>
    </citation>
    <scope>IDENTIFICATION</scope>
</reference>
<dbReference type="SUPFAM" id="SSF48652">
    <property type="entry name" value="Tetraspanin"/>
    <property type="match status" value="1"/>
</dbReference>
<comment type="subcellular location">
    <subcellularLocation>
        <location evidence="1 7">Membrane</location>
        <topology evidence="1 7">Multi-pass membrane protein</topology>
    </subcellularLocation>
</comment>
<evidence type="ECO:0000256" key="5">
    <source>
        <dbReference type="ARBA" id="ARBA00023136"/>
    </source>
</evidence>
<dbReference type="PRINTS" id="PR00259">
    <property type="entry name" value="TMFOUR"/>
</dbReference>
<dbReference type="OrthoDB" id="10051670at2759"/>
<feature type="disulfide bond" evidence="6">
    <location>
        <begin position="158"/>
        <end position="177"/>
    </location>
</feature>
<evidence type="ECO:0000256" key="7">
    <source>
        <dbReference type="RuleBase" id="RU361218"/>
    </source>
</evidence>
<dbReference type="CTD" id="31080"/>
<name>A0A034WSS2_BACDO</name>
<accession>A0A034WSS2</accession>
<feature type="transmembrane region" description="Helical" evidence="7">
    <location>
        <begin position="204"/>
        <end position="227"/>
    </location>
</feature>
<evidence type="ECO:0000256" key="3">
    <source>
        <dbReference type="ARBA" id="ARBA00022692"/>
    </source>
</evidence>
<dbReference type="AlphaFoldDB" id="A0A034WSS2"/>
<sequence length="242" mass="26720">MGLGRQENTLEKQIGCVKYTLFCLNIVAWMLATSLFALSVWLRAEEGFSNWLTILQAQTFYIGVYILIGTSIIMMAVTFLGCLSALMENTLALLVFLGTQVFGFVAGVAGSAVLLDYSTMHSSLQPLLQRSLTYLVSTSEYSHSSYVLNMIQSNIGCCGATGPWDYWNLHQPLPNSCRDTVSGNCFFNGCVDELTWFFEGKTSWIVGVALALAMLNVVCAILSLVLVQAVKKEEDEAQTYRH</sequence>
<keyword evidence="3 7" id="KW-0812">Transmembrane</keyword>
<dbReference type="GO" id="GO:0005886">
    <property type="term" value="C:plasma membrane"/>
    <property type="evidence" value="ECO:0007669"/>
    <property type="project" value="TreeGrafter"/>
</dbReference>
<evidence type="ECO:0000313" key="10">
    <source>
        <dbReference type="RefSeq" id="XP_011199591.1"/>
    </source>
</evidence>
<dbReference type="InterPro" id="IPR008952">
    <property type="entry name" value="Tetraspanin_EC2_sf"/>
</dbReference>
<evidence type="ECO:0000256" key="1">
    <source>
        <dbReference type="ARBA" id="ARBA00004141"/>
    </source>
</evidence>
<feature type="transmembrane region" description="Helical" evidence="7">
    <location>
        <begin position="93"/>
        <end position="115"/>
    </location>
</feature>
<dbReference type="PANTHER" id="PTHR19282:SF555">
    <property type="entry name" value="TETRASPANIN-2A"/>
    <property type="match status" value="1"/>
</dbReference>
<dbReference type="KEGG" id="bdr:105223547"/>
<reference evidence="10" key="2">
    <citation type="journal article" date="2016" name="BMC Genomics">
        <title>RNA sequencing to characterize transcriptional changes of sexual maturation and mating in the female oriental fruit fly Bactrocera dorsalis.</title>
        <authorList>
            <person name="Zheng W."/>
            <person name="Luo D."/>
            <person name="Wu F."/>
            <person name="Wang J."/>
            <person name="Zhang H."/>
        </authorList>
    </citation>
    <scope>NUCLEOTIDE SEQUENCE</scope>
</reference>
<evidence type="ECO:0000313" key="9">
    <source>
        <dbReference type="Proteomes" id="UP001652620"/>
    </source>
</evidence>
<evidence type="ECO:0000256" key="4">
    <source>
        <dbReference type="ARBA" id="ARBA00022989"/>
    </source>
</evidence>
<keyword evidence="4 7" id="KW-1133">Transmembrane helix</keyword>
<gene>
    <name evidence="8" type="primary">CD9</name>
    <name evidence="10" type="synonym">LOC105223547</name>
</gene>
<protein>
    <recommendedName>
        <fullName evidence="7">Tetraspanin</fullName>
    </recommendedName>
</protein>
<dbReference type="PIRSF" id="PIRSF002419">
    <property type="entry name" value="Tetraspanin"/>
    <property type="match status" value="1"/>
</dbReference>
<feature type="transmembrane region" description="Helical" evidence="7">
    <location>
        <begin position="62"/>
        <end position="86"/>
    </location>
</feature>
<dbReference type="CDD" id="cd03127">
    <property type="entry name" value="tetraspanin_LEL"/>
    <property type="match status" value="1"/>
</dbReference>
<dbReference type="GeneID" id="105223547"/>
<organism evidence="8">
    <name type="scientific">Bactrocera dorsalis</name>
    <name type="common">Oriental fruit fly</name>
    <name type="synonym">Dacus dorsalis</name>
    <dbReference type="NCBI Taxonomy" id="27457"/>
    <lineage>
        <taxon>Eukaryota</taxon>
        <taxon>Metazoa</taxon>
        <taxon>Ecdysozoa</taxon>
        <taxon>Arthropoda</taxon>
        <taxon>Hexapoda</taxon>
        <taxon>Insecta</taxon>
        <taxon>Pterygota</taxon>
        <taxon>Neoptera</taxon>
        <taxon>Endopterygota</taxon>
        <taxon>Diptera</taxon>
        <taxon>Brachycera</taxon>
        <taxon>Muscomorpha</taxon>
        <taxon>Tephritoidea</taxon>
        <taxon>Tephritidae</taxon>
        <taxon>Bactrocera</taxon>
        <taxon>Bactrocera</taxon>
    </lineage>
</organism>
<dbReference type="Proteomes" id="UP001652620">
    <property type="component" value="Unplaced"/>
</dbReference>
<keyword evidence="6" id="KW-1015">Disulfide bond</keyword>
<reference evidence="8" key="1">
    <citation type="journal article" date="2014" name="BMC Genomics">
        <title>Characterizing the developmental transcriptome of the oriental fruit fly, Bactrocera dorsalis (Diptera: Tephritidae) through comparative genomic analysis with Drosophila melanogaster utilizing modENCODE datasets.</title>
        <authorList>
            <person name="Geib S.M."/>
            <person name="Calla B."/>
            <person name="Hall B."/>
            <person name="Hou S."/>
            <person name="Manoukis N.C."/>
        </authorList>
    </citation>
    <scope>NUCLEOTIDE SEQUENCE</scope>
    <source>
        <strain evidence="8">Punador</strain>
    </source>
</reference>
<feature type="disulfide bond" evidence="6">
    <location>
        <begin position="157"/>
        <end position="190"/>
    </location>
</feature>
<dbReference type="Gene3D" id="1.10.1450.10">
    <property type="entry name" value="Tetraspanin"/>
    <property type="match status" value="1"/>
</dbReference>